<sequence>MKPETVINALQDVTAKQYAENNQHITDKLSAFTAVRDTHAASMQVLKEIDTSIERCKQERQTTLDESAEAEQDWRSRFRTLRGSLTPEMKAEHSRRIASRELADEFTVLIAELETDRTRAMLNACSAGNKYLSAHDDAFTAYAGVEWA</sequence>
<reference evidence="1" key="1">
    <citation type="submission" date="2022-12" db="EMBL/GenBank/DDBJ databases">
        <title>NDM-1 containing novel ST 2018 Pseudenterobacter timonensis.</title>
        <authorList>
            <person name="Halder G."/>
            <person name="Mandal S."/>
            <person name="Dutta S."/>
        </authorList>
    </citation>
    <scope>NUCLEOTIDE SEQUENCE</scope>
    <source>
        <strain evidence="1">CNCI147</strain>
    </source>
</reference>
<evidence type="ECO:0000313" key="2">
    <source>
        <dbReference type="Proteomes" id="UP001248822"/>
    </source>
</evidence>
<name>A0AAE4DKH9_9ENTR</name>
<comment type="caution">
    <text evidence="1">The sequence shown here is derived from an EMBL/GenBank/DDBJ whole genome shotgun (WGS) entry which is preliminary data.</text>
</comment>
<dbReference type="AlphaFoldDB" id="A0AAE4DKH9"/>
<protein>
    <recommendedName>
        <fullName evidence="3">Glycoprotein 3</fullName>
    </recommendedName>
</protein>
<dbReference type="EMBL" id="JAQGEC010000002">
    <property type="protein sequence ID" value="MDR9889161.1"/>
    <property type="molecule type" value="Genomic_DNA"/>
</dbReference>
<dbReference type="Proteomes" id="UP001248822">
    <property type="component" value="Unassembled WGS sequence"/>
</dbReference>
<evidence type="ECO:0000313" key="1">
    <source>
        <dbReference type="EMBL" id="MDR9889161.1"/>
    </source>
</evidence>
<proteinExistence type="predicted"/>
<evidence type="ECO:0008006" key="3">
    <source>
        <dbReference type="Google" id="ProtNLM"/>
    </source>
</evidence>
<gene>
    <name evidence="1" type="ORF">O7047_02785</name>
</gene>
<accession>A0AAE4DKH9</accession>
<organism evidence="1 2">
    <name type="scientific">Pseudenterobacter timonensis</name>
    <dbReference type="NCBI Taxonomy" id="1755099"/>
    <lineage>
        <taxon>Bacteria</taxon>
        <taxon>Pseudomonadati</taxon>
        <taxon>Pseudomonadota</taxon>
        <taxon>Gammaproteobacteria</taxon>
        <taxon>Enterobacterales</taxon>
        <taxon>Enterobacteriaceae</taxon>
        <taxon>Pseudenterobacter</taxon>
    </lineage>
</organism>